<gene>
    <name evidence="1" type="ORF">F2Q68_00010036</name>
</gene>
<sequence>MANCSSWEKSMLIQRTVNTNRLHTFRAHLSEGYVYSLSGFNFTRSNNDFRLSDAHVSILFKDDSIRFTFEWIVFLRDMELSVNDVKFTPQELAELIAAMNVTINGKSGKHIFFEPLAKGGTVQGMIKAKDLASFCAVGDAVIMQFMNGTGKHIGIRVDYSYAAWLNTERSNQFIVQAYLRGLDHVDLEASSCPFWLKFEQALSSMKNPRASHSLTTSLLSPSCSLLSCRSFLTAFEPFACLSLDLVEFLLYSHLSWLDVA</sequence>
<name>A0A8S9L296_BRACR</name>
<evidence type="ECO:0000313" key="2">
    <source>
        <dbReference type="Proteomes" id="UP000712281"/>
    </source>
</evidence>
<accession>A0A8S9L296</accession>
<dbReference type="AlphaFoldDB" id="A0A8S9L296"/>
<proteinExistence type="predicted"/>
<organism evidence="1 2">
    <name type="scientific">Brassica cretica</name>
    <name type="common">Mustard</name>
    <dbReference type="NCBI Taxonomy" id="69181"/>
    <lineage>
        <taxon>Eukaryota</taxon>
        <taxon>Viridiplantae</taxon>
        <taxon>Streptophyta</taxon>
        <taxon>Embryophyta</taxon>
        <taxon>Tracheophyta</taxon>
        <taxon>Spermatophyta</taxon>
        <taxon>Magnoliopsida</taxon>
        <taxon>eudicotyledons</taxon>
        <taxon>Gunneridae</taxon>
        <taxon>Pentapetalae</taxon>
        <taxon>rosids</taxon>
        <taxon>malvids</taxon>
        <taxon>Brassicales</taxon>
        <taxon>Brassicaceae</taxon>
        <taxon>Brassiceae</taxon>
        <taxon>Brassica</taxon>
    </lineage>
</organism>
<evidence type="ECO:0000313" key="1">
    <source>
        <dbReference type="EMBL" id="KAF2599693.1"/>
    </source>
</evidence>
<reference evidence="1" key="1">
    <citation type="submission" date="2019-12" db="EMBL/GenBank/DDBJ databases">
        <title>Genome sequencing and annotation of Brassica cretica.</title>
        <authorList>
            <person name="Studholme D.J."/>
            <person name="Sarris P.F."/>
        </authorList>
    </citation>
    <scope>NUCLEOTIDE SEQUENCE</scope>
    <source>
        <strain evidence="1">PFS-001/15</strain>
        <tissue evidence="1">Leaf</tissue>
    </source>
</reference>
<dbReference type="EMBL" id="QGKW02000717">
    <property type="protein sequence ID" value="KAF2599693.1"/>
    <property type="molecule type" value="Genomic_DNA"/>
</dbReference>
<dbReference type="Proteomes" id="UP000712281">
    <property type="component" value="Unassembled WGS sequence"/>
</dbReference>
<protein>
    <submittedName>
        <fullName evidence="1">Uncharacterized protein</fullName>
    </submittedName>
</protein>
<comment type="caution">
    <text evidence="1">The sequence shown here is derived from an EMBL/GenBank/DDBJ whole genome shotgun (WGS) entry which is preliminary data.</text>
</comment>